<feature type="domain" description="Peptidase S9 prolyl oligopeptidase catalytic" evidence="2">
    <location>
        <begin position="2"/>
        <end position="157"/>
    </location>
</feature>
<proteinExistence type="predicted"/>
<dbReference type="GO" id="GO:0006508">
    <property type="term" value="P:proteolysis"/>
    <property type="evidence" value="ECO:0007669"/>
    <property type="project" value="InterPro"/>
</dbReference>
<evidence type="ECO:0000259" key="2">
    <source>
        <dbReference type="Pfam" id="PF00326"/>
    </source>
</evidence>
<dbReference type="EC" id="3.4.19.1" evidence="3"/>
<name>A0A6J4MAW4_9BACT</name>
<dbReference type="Pfam" id="PF00326">
    <property type="entry name" value="Peptidase_S9"/>
    <property type="match status" value="1"/>
</dbReference>
<reference evidence="3" key="1">
    <citation type="submission" date="2020-02" db="EMBL/GenBank/DDBJ databases">
        <authorList>
            <person name="Meier V. D."/>
        </authorList>
    </citation>
    <scope>NUCLEOTIDE SEQUENCE</scope>
    <source>
        <strain evidence="3">AVDCRST_MAG89</strain>
    </source>
</reference>
<dbReference type="Gene3D" id="3.40.50.1820">
    <property type="entry name" value="alpha/beta hydrolase"/>
    <property type="match status" value="1"/>
</dbReference>
<gene>
    <name evidence="3" type="ORF">AVDCRST_MAG89-3351</name>
</gene>
<dbReference type="InterPro" id="IPR001375">
    <property type="entry name" value="Peptidase_S9_cat"/>
</dbReference>
<evidence type="ECO:0000313" key="3">
    <source>
        <dbReference type="EMBL" id="CAA9354744.1"/>
    </source>
</evidence>
<dbReference type="PANTHER" id="PTHR42776:SF27">
    <property type="entry name" value="DIPEPTIDYL PEPTIDASE FAMILY MEMBER 6"/>
    <property type="match status" value="1"/>
</dbReference>
<keyword evidence="1 3" id="KW-0378">Hydrolase</keyword>
<dbReference type="EMBL" id="CADCTV010000700">
    <property type="protein sequence ID" value="CAA9354744.1"/>
    <property type="molecule type" value="Genomic_DNA"/>
</dbReference>
<evidence type="ECO:0000256" key="1">
    <source>
        <dbReference type="ARBA" id="ARBA00022801"/>
    </source>
</evidence>
<dbReference type="InterPro" id="IPR029058">
    <property type="entry name" value="AB_hydrolase_fold"/>
</dbReference>
<dbReference type="GO" id="GO:0004252">
    <property type="term" value="F:serine-type endopeptidase activity"/>
    <property type="evidence" value="ECO:0007669"/>
    <property type="project" value="TreeGrafter"/>
</dbReference>
<dbReference type="AlphaFoldDB" id="A0A6J4MAW4"/>
<dbReference type="SUPFAM" id="SSF53474">
    <property type="entry name" value="alpha/beta-Hydrolases"/>
    <property type="match status" value="1"/>
</dbReference>
<dbReference type="PANTHER" id="PTHR42776">
    <property type="entry name" value="SERINE PEPTIDASE S9 FAMILY MEMBER"/>
    <property type="match status" value="1"/>
</dbReference>
<dbReference type="GO" id="GO:0008242">
    <property type="term" value="F:omega peptidase activity"/>
    <property type="evidence" value="ECO:0007669"/>
    <property type="project" value="UniProtKB-EC"/>
</dbReference>
<protein>
    <submittedName>
        <fullName evidence="3">Acylamino-acid-releasing enzyme</fullName>
        <ecNumber evidence="3">3.4.19.1</ecNumber>
    </submittedName>
</protein>
<feature type="non-terminal residue" evidence="3">
    <location>
        <position position="1"/>
    </location>
</feature>
<accession>A0A6J4MAW4</accession>
<organism evidence="3">
    <name type="scientific">uncultured Gemmatimonadota bacterium</name>
    <dbReference type="NCBI Taxonomy" id="203437"/>
    <lineage>
        <taxon>Bacteria</taxon>
        <taxon>Pseudomonadati</taxon>
        <taxon>Gemmatimonadota</taxon>
        <taxon>environmental samples</taxon>
    </lineage>
</organism>
<sequence length="170" mass="18983">GVDTVLARGYIDPERMFIGGGSGGGVLSSWAIGHTDRFAAAAVRCPVTNWISFMGASDVPLFTANFFDKPFWEDPQAWLKQSPLMYVGNVKTPTLIMTGELDLRTPMPQSEEYFAALKMRGVPTTLLRFAGEYHGTGSRPSNWMRTQLYMMDWYRRWGTFDDAAPRSAAP</sequence>